<reference evidence="1 3" key="1">
    <citation type="journal article" date="2017" name="Nature">
        <title>The sunflower genome provides insights into oil metabolism, flowering and Asterid evolution.</title>
        <authorList>
            <person name="Badouin H."/>
            <person name="Gouzy J."/>
            <person name="Grassa C.J."/>
            <person name="Murat F."/>
            <person name="Staton S.E."/>
            <person name="Cottret L."/>
            <person name="Lelandais-Briere C."/>
            <person name="Owens G.L."/>
            <person name="Carrere S."/>
            <person name="Mayjonade B."/>
            <person name="Legrand L."/>
            <person name="Gill N."/>
            <person name="Kane N.C."/>
            <person name="Bowers J.E."/>
            <person name="Hubner S."/>
            <person name="Bellec A."/>
            <person name="Berard A."/>
            <person name="Berges H."/>
            <person name="Blanchet N."/>
            <person name="Boniface M.C."/>
            <person name="Brunel D."/>
            <person name="Catrice O."/>
            <person name="Chaidir N."/>
            <person name="Claudel C."/>
            <person name="Donnadieu C."/>
            <person name="Faraut T."/>
            <person name="Fievet G."/>
            <person name="Helmstetter N."/>
            <person name="King M."/>
            <person name="Knapp S.J."/>
            <person name="Lai Z."/>
            <person name="Le Paslier M.C."/>
            <person name="Lippi Y."/>
            <person name="Lorenzon L."/>
            <person name="Mandel J.R."/>
            <person name="Marage G."/>
            <person name="Marchand G."/>
            <person name="Marquand E."/>
            <person name="Bret-Mestries E."/>
            <person name="Morien E."/>
            <person name="Nambeesan S."/>
            <person name="Nguyen T."/>
            <person name="Pegot-Espagnet P."/>
            <person name="Pouilly N."/>
            <person name="Raftis F."/>
            <person name="Sallet E."/>
            <person name="Schiex T."/>
            <person name="Thomas J."/>
            <person name="Vandecasteele C."/>
            <person name="Vares D."/>
            <person name="Vear F."/>
            <person name="Vautrin S."/>
            <person name="Crespi M."/>
            <person name="Mangin B."/>
            <person name="Burke J.M."/>
            <person name="Salse J."/>
            <person name="Munos S."/>
            <person name="Vincourt P."/>
            <person name="Rieseberg L.H."/>
            <person name="Langlade N.B."/>
        </authorList>
    </citation>
    <scope>NUCLEOTIDE SEQUENCE [LARGE SCALE GENOMIC DNA]</scope>
    <source>
        <strain evidence="3">cv. SF193</strain>
        <tissue evidence="1">Leaves</tissue>
    </source>
</reference>
<reference evidence="2" key="2">
    <citation type="submission" date="2017-02" db="EMBL/GenBank/DDBJ databases">
        <title>Sunflower complete genome.</title>
        <authorList>
            <person name="Langlade N."/>
            <person name="Munos S."/>
        </authorList>
    </citation>
    <scope>NUCLEOTIDE SEQUENCE [LARGE SCALE GENOMIC DNA]</scope>
    <source>
        <tissue evidence="2">Leaves</tissue>
    </source>
</reference>
<dbReference type="Proteomes" id="UP000215914">
    <property type="component" value="Chromosome 4"/>
</dbReference>
<dbReference type="EMBL" id="MNCJ02000319">
    <property type="protein sequence ID" value="KAF5807895.1"/>
    <property type="molecule type" value="Genomic_DNA"/>
</dbReference>
<evidence type="ECO:0000313" key="2">
    <source>
        <dbReference type="EMBL" id="OTG26922.1"/>
    </source>
</evidence>
<dbReference type="AlphaFoldDB" id="A0A251UVX5"/>
<proteinExistence type="predicted"/>
<dbReference type="EMBL" id="CM007893">
    <property type="protein sequence ID" value="OTG26922.1"/>
    <property type="molecule type" value="Genomic_DNA"/>
</dbReference>
<organism evidence="2 3">
    <name type="scientific">Helianthus annuus</name>
    <name type="common">Common sunflower</name>
    <dbReference type="NCBI Taxonomy" id="4232"/>
    <lineage>
        <taxon>Eukaryota</taxon>
        <taxon>Viridiplantae</taxon>
        <taxon>Streptophyta</taxon>
        <taxon>Embryophyta</taxon>
        <taxon>Tracheophyta</taxon>
        <taxon>Spermatophyta</taxon>
        <taxon>Magnoliopsida</taxon>
        <taxon>eudicotyledons</taxon>
        <taxon>Gunneridae</taxon>
        <taxon>Pentapetalae</taxon>
        <taxon>asterids</taxon>
        <taxon>campanulids</taxon>
        <taxon>Asterales</taxon>
        <taxon>Asteraceae</taxon>
        <taxon>Asteroideae</taxon>
        <taxon>Heliantheae alliance</taxon>
        <taxon>Heliantheae</taxon>
        <taxon>Helianthus</taxon>
    </lineage>
</organism>
<keyword evidence="3" id="KW-1185">Reference proteome</keyword>
<dbReference type="InParanoid" id="A0A251UVX5"/>
<name>A0A251UVX5_HELAN</name>
<sequence>MEDCKRICKRTCERRTRYRTTPPHHTTPSLYASICDATPKPIVPIEHQGCRVAYANMNV</sequence>
<reference evidence="1" key="3">
    <citation type="submission" date="2020-06" db="EMBL/GenBank/DDBJ databases">
        <title>Helianthus annuus Genome sequencing and assembly Release 2.</title>
        <authorList>
            <person name="Gouzy J."/>
            <person name="Langlade N."/>
            <person name="Munos S."/>
        </authorList>
    </citation>
    <scope>NUCLEOTIDE SEQUENCE</scope>
    <source>
        <tissue evidence="1">Leaves</tissue>
    </source>
</reference>
<gene>
    <name evidence="2" type="ORF">HannXRQ_Chr04g0094411</name>
    <name evidence="1" type="ORF">HanXRQr2_Chr04g0139231</name>
</gene>
<accession>A0A251UVX5</accession>
<evidence type="ECO:0000313" key="1">
    <source>
        <dbReference type="EMBL" id="KAF5807895.1"/>
    </source>
</evidence>
<evidence type="ECO:0000313" key="3">
    <source>
        <dbReference type="Proteomes" id="UP000215914"/>
    </source>
</evidence>
<protein>
    <submittedName>
        <fullName evidence="2">Uncharacterized protein</fullName>
    </submittedName>
</protein>
<dbReference type="Gramene" id="mRNA:HanXRQr2_Chr04g0139231">
    <property type="protein sequence ID" value="mRNA:HanXRQr2_Chr04g0139231"/>
    <property type="gene ID" value="HanXRQr2_Chr04g0139231"/>
</dbReference>